<dbReference type="PROSITE" id="PS51257">
    <property type="entry name" value="PROKAR_LIPOPROTEIN"/>
    <property type="match status" value="1"/>
</dbReference>
<keyword evidence="2" id="KW-0732">Signal</keyword>
<feature type="region of interest" description="Disordered" evidence="1">
    <location>
        <begin position="421"/>
        <end position="469"/>
    </location>
</feature>
<feature type="chain" id="PRO_5037056089" description="Periplasmic binding protein domain-containing protein" evidence="2">
    <location>
        <begin position="28"/>
        <end position="570"/>
    </location>
</feature>
<feature type="compositionally biased region" description="Low complexity" evidence="1">
    <location>
        <begin position="114"/>
        <end position="134"/>
    </location>
</feature>
<feature type="compositionally biased region" description="Low complexity" evidence="1">
    <location>
        <begin position="439"/>
        <end position="464"/>
    </location>
</feature>
<evidence type="ECO:0008006" key="5">
    <source>
        <dbReference type="Google" id="ProtNLM"/>
    </source>
</evidence>
<comment type="caution">
    <text evidence="3">The sequence shown here is derived from an EMBL/GenBank/DDBJ whole genome shotgun (WGS) entry which is preliminary data.</text>
</comment>
<feature type="compositionally biased region" description="Low complexity" evidence="1">
    <location>
        <begin position="171"/>
        <end position="211"/>
    </location>
</feature>
<dbReference type="EMBL" id="JAAXZR010000017">
    <property type="protein sequence ID" value="NLT79436.1"/>
    <property type="molecule type" value="Genomic_DNA"/>
</dbReference>
<sequence length="570" mass="59271">MRRRTGEALTAVLTVALVFSFSGCSLAPDTGETSSSPTTSSADSGNAAIFTPSDGITLSQHTPLNKWTAFVSELTASLQNQHMKKSSITAKSFDNLDDQSQAVQDYVVSHIASSASSASSSGGSTTGAGSSQTTDADSAKNHTIIVAPVTDTTDSQRQYGDYFGSHITEKASASASSSSPSTTESPSGASSDTDSSSSSASPSTTSNNASTTRHEAIVRLRSALNLARNSGMHVVLLSSTFEGFTPDLFVPMASVAQMAQVQAKQLVSKLELDKTSKENPKQIEVLLPSGSSTTDTADVDTFNKTAFSAIWEVLGPYFRSGAVESPSGLLDKNSSADSWKLLKFNASNEDSVKKELTARLGKQNKSASTRTRIDGILSMNDYVASEVTETLTSMGYTGSSADINPEISIAGIVDNITGKKDLKKSKAPDPSVAPSTNGDADSSASSSSQDSSSSSSSSSQQSDDTGGLNSSAWPIVTGYGAYLDNIPNIVDGQQWMTALEDRKGIGSTLAKAVAQLNTSQQVNADDSIRTETSNGISAPTLQKELLTVSASNLKSVLIDTNYVTAADAGL</sequence>
<feature type="region of interest" description="Disordered" evidence="1">
    <location>
        <begin position="171"/>
        <end position="214"/>
    </location>
</feature>
<dbReference type="AlphaFoldDB" id="A0A971CYV2"/>
<name>A0A971CYV2_9BIFI</name>
<gene>
    <name evidence="3" type="ORF">GXW98_04005</name>
</gene>
<reference evidence="3" key="2">
    <citation type="submission" date="2020-01" db="EMBL/GenBank/DDBJ databases">
        <authorList>
            <person name="Campanaro S."/>
        </authorList>
    </citation>
    <scope>NUCLEOTIDE SEQUENCE</scope>
    <source>
        <strain evidence="3">AS01afH2WH_6</strain>
    </source>
</reference>
<dbReference type="Gene3D" id="3.40.50.2300">
    <property type="match status" value="3"/>
</dbReference>
<dbReference type="Proteomes" id="UP000767327">
    <property type="component" value="Unassembled WGS sequence"/>
</dbReference>
<evidence type="ECO:0000256" key="1">
    <source>
        <dbReference type="SAM" id="MobiDB-lite"/>
    </source>
</evidence>
<evidence type="ECO:0000313" key="4">
    <source>
        <dbReference type="Proteomes" id="UP000767327"/>
    </source>
</evidence>
<proteinExistence type="predicted"/>
<evidence type="ECO:0000256" key="2">
    <source>
        <dbReference type="SAM" id="SignalP"/>
    </source>
</evidence>
<organism evidence="3 4">
    <name type="scientific">Bifidobacterium crudilactis</name>
    <dbReference type="NCBI Taxonomy" id="327277"/>
    <lineage>
        <taxon>Bacteria</taxon>
        <taxon>Bacillati</taxon>
        <taxon>Actinomycetota</taxon>
        <taxon>Actinomycetes</taxon>
        <taxon>Bifidobacteriales</taxon>
        <taxon>Bifidobacteriaceae</taxon>
        <taxon>Bifidobacterium</taxon>
    </lineage>
</organism>
<protein>
    <recommendedName>
        <fullName evidence="5">Periplasmic binding protein domain-containing protein</fullName>
    </recommendedName>
</protein>
<evidence type="ECO:0000313" key="3">
    <source>
        <dbReference type="EMBL" id="NLT79436.1"/>
    </source>
</evidence>
<feature type="region of interest" description="Disordered" evidence="1">
    <location>
        <begin position="114"/>
        <end position="140"/>
    </location>
</feature>
<feature type="signal peptide" evidence="2">
    <location>
        <begin position="1"/>
        <end position="27"/>
    </location>
</feature>
<accession>A0A971CYV2</accession>
<reference evidence="3" key="1">
    <citation type="journal article" date="2020" name="Biotechnol. Biofuels">
        <title>New insights from the biogas microbiome by comprehensive genome-resolved metagenomics of nearly 1600 species originating from multiple anaerobic digesters.</title>
        <authorList>
            <person name="Campanaro S."/>
            <person name="Treu L."/>
            <person name="Rodriguez-R L.M."/>
            <person name="Kovalovszki A."/>
            <person name="Ziels R.M."/>
            <person name="Maus I."/>
            <person name="Zhu X."/>
            <person name="Kougias P.G."/>
            <person name="Basile A."/>
            <person name="Luo G."/>
            <person name="Schluter A."/>
            <person name="Konstantinidis K.T."/>
            <person name="Angelidaki I."/>
        </authorList>
    </citation>
    <scope>NUCLEOTIDE SEQUENCE</scope>
    <source>
        <strain evidence="3">AS01afH2WH_6</strain>
    </source>
</reference>